<dbReference type="EMBL" id="CM026428">
    <property type="protein sequence ID" value="KAG0566862.1"/>
    <property type="molecule type" value="Genomic_DNA"/>
</dbReference>
<evidence type="ECO:0000313" key="1">
    <source>
        <dbReference type="EMBL" id="KAG0566862.1"/>
    </source>
</evidence>
<evidence type="ECO:0000313" key="2">
    <source>
        <dbReference type="Proteomes" id="UP000822688"/>
    </source>
</evidence>
<protein>
    <submittedName>
        <fullName evidence="1">Uncharacterized protein</fullName>
    </submittedName>
</protein>
<gene>
    <name evidence="1" type="ORF">KC19_7G093400</name>
</gene>
<dbReference type="AlphaFoldDB" id="A0A8T0HCQ4"/>
<organism evidence="1 2">
    <name type="scientific">Ceratodon purpureus</name>
    <name type="common">Fire moss</name>
    <name type="synonym">Dicranum purpureum</name>
    <dbReference type="NCBI Taxonomy" id="3225"/>
    <lineage>
        <taxon>Eukaryota</taxon>
        <taxon>Viridiplantae</taxon>
        <taxon>Streptophyta</taxon>
        <taxon>Embryophyta</taxon>
        <taxon>Bryophyta</taxon>
        <taxon>Bryophytina</taxon>
        <taxon>Bryopsida</taxon>
        <taxon>Dicranidae</taxon>
        <taxon>Pseudoditrichales</taxon>
        <taxon>Ditrichaceae</taxon>
        <taxon>Ceratodon</taxon>
    </lineage>
</organism>
<reference evidence="1" key="1">
    <citation type="submission" date="2020-06" db="EMBL/GenBank/DDBJ databases">
        <title>WGS assembly of Ceratodon purpureus strain R40.</title>
        <authorList>
            <person name="Carey S.B."/>
            <person name="Jenkins J."/>
            <person name="Shu S."/>
            <person name="Lovell J.T."/>
            <person name="Sreedasyam A."/>
            <person name="Maumus F."/>
            <person name="Tiley G.P."/>
            <person name="Fernandez-Pozo N."/>
            <person name="Barry K."/>
            <person name="Chen C."/>
            <person name="Wang M."/>
            <person name="Lipzen A."/>
            <person name="Daum C."/>
            <person name="Saski C.A."/>
            <person name="Payton A.C."/>
            <person name="Mcbreen J.C."/>
            <person name="Conrad R.E."/>
            <person name="Kollar L.M."/>
            <person name="Olsson S."/>
            <person name="Huttunen S."/>
            <person name="Landis J.B."/>
            <person name="Wickett N.J."/>
            <person name="Johnson M.G."/>
            <person name="Rensing S.A."/>
            <person name="Grimwood J."/>
            <person name="Schmutz J."/>
            <person name="Mcdaniel S.F."/>
        </authorList>
    </citation>
    <scope>NUCLEOTIDE SEQUENCE</scope>
    <source>
        <strain evidence="1">R40</strain>
    </source>
</reference>
<keyword evidence="2" id="KW-1185">Reference proteome</keyword>
<proteinExistence type="predicted"/>
<comment type="caution">
    <text evidence="1">The sequence shown here is derived from an EMBL/GenBank/DDBJ whole genome shotgun (WGS) entry which is preliminary data.</text>
</comment>
<dbReference type="Proteomes" id="UP000822688">
    <property type="component" value="Chromosome 7"/>
</dbReference>
<sequence>MHMTQLRQVLVKISDFNSTIGTVFDGGLHNITYIEKVPIIPAHPKSPQRLLHNSEGIPKLPTPIRNILLFLLSFSFTEQTMGWFKLTHPPRRPSNSTSCRLSNVMSLQHLLSPTCPQ</sequence>
<accession>A0A8T0HCQ4</accession>
<name>A0A8T0HCQ4_CERPU</name>